<evidence type="ECO:0000256" key="9">
    <source>
        <dbReference type="PIRNR" id="PIRNR009407"/>
    </source>
</evidence>
<dbReference type="Proteomes" id="UP000325375">
    <property type="component" value="Unassembled WGS sequence"/>
</dbReference>
<comment type="similarity">
    <text evidence="8 9">Belongs to the monomeric-type IDH family.</text>
</comment>
<dbReference type="NCBIfam" id="TIGR00178">
    <property type="entry name" value="monomer_idh"/>
    <property type="match status" value="1"/>
</dbReference>
<dbReference type="GO" id="GO:0046872">
    <property type="term" value="F:metal ion binding"/>
    <property type="evidence" value="ECO:0007669"/>
    <property type="project" value="UniProtKB-KW"/>
</dbReference>
<dbReference type="PIRSF" id="PIRSF009407">
    <property type="entry name" value="IDH_monmr"/>
    <property type="match status" value="1"/>
</dbReference>
<organism evidence="14 15">
    <name type="scientific">Pseudomonas fluorescens</name>
    <dbReference type="NCBI Taxonomy" id="294"/>
    <lineage>
        <taxon>Bacteria</taxon>
        <taxon>Pseudomonadati</taxon>
        <taxon>Pseudomonadota</taxon>
        <taxon>Gammaproteobacteria</taxon>
        <taxon>Pseudomonadales</taxon>
        <taxon>Pseudomonadaceae</taxon>
        <taxon>Pseudomonas</taxon>
    </lineage>
</organism>
<feature type="binding site" evidence="12">
    <location>
        <position position="579"/>
    </location>
    <ligand>
        <name>Mg(2+)</name>
        <dbReference type="ChEBI" id="CHEBI:18420"/>
    </ligand>
</feature>
<evidence type="ECO:0000313" key="14">
    <source>
        <dbReference type="EMBL" id="VVO16104.1"/>
    </source>
</evidence>
<feature type="binding site" evidence="12">
    <location>
        <position position="575"/>
    </location>
    <ligand>
        <name>Mg(2+)</name>
        <dbReference type="ChEBI" id="CHEBI:18420"/>
    </ligand>
</feature>
<feature type="binding site" evidence="13">
    <location>
        <position position="676"/>
    </location>
    <ligand>
        <name>NADP(+)</name>
        <dbReference type="ChEBI" id="CHEBI:58349"/>
    </ligand>
</feature>
<evidence type="ECO:0000256" key="2">
    <source>
        <dbReference type="ARBA" id="ARBA00022532"/>
    </source>
</evidence>
<reference evidence="14 15" key="1">
    <citation type="submission" date="2019-09" db="EMBL/GenBank/DDBJ databases">
        <authorList>
            <person name="Chandra G."/>
            <person name="Truman W A."/>
        </authorList>
    </citation>
    <scope>NUCLEOTIDE SEQUENCE [LARGE SCALE GENOMIC DNA]</scope>
    <source>
        <strain evidence="14">PS718</strain>
    </source>
</reference>
<feature type="binding site" evidence="13">
    <location>
        <begin position="109"/>
        <end position="114"/>
    </location>
    <ligand>
        <name>NADP(+)</name>
        <dbReference type="ChEBI" id="CHEBI:58349"/>
    </ligand>
</feature>
<comment type="cofactor">
    <cofactor evidence="12">
        <name>Mg(2+)</name>
        <dbReference type="ChEBI" id="CHEBI:18420"/>
    </cofactor>
    <cofactor evidence="12">
        <name>Mn(2+)</name>
        <dbReference type="ChEBI" id="CHEBI:29035"/>
    </cofactor>
    <text evidence="12">Binds 1 Mg(2+) or Mn(2+) ion per subunit.</text>
</comment>
<evidence type="ECO:0000256" key="11">
    <source>
        <dbReference type="PIRSR" id="PIRSR009407-2"/>
    </source>
</evidence>
<dbReference type="Gene3D" id="3.40.718.10">
    <property type="entry name" value="Isopropylmalate Dehydrogenase"/>
    <property type="match status" value="1"/>
</dbReference>
<dbReference type="PANTHER" id="PTHR36999:SF1">
    <property type="entry name" value="ISOCITRATE DEHYDROGENASE (NADP(+))"/>
    <property type="match status" value="1"/>
</dbReference>
<dbReference type="AlphaFoldDB" id="A0A5E7G4E7"/>
<dbReference type="EMBL" id="CABVHX010000018">
    <property type="protein sequence ID" value="VVO16104.1"/>
    <property type="molecule type" value="Genomic_DNA"/>
</dbReference>
<evidence type="ECO:0000256" key="6">
    <source>
        <dbReference type="ARBA" id="ARBA00023002"/>
    </source>
</evidence>
<feature type="site" description="Critical for catalysis" evidence="10">
    <location>
        <position position="282"/>
    </location>
</feature>
<feature type="binding site" evidence="11">
    <location>
        <begin position="159"/>
        <end position="166"/>
    </location>
    <ligand>
        <name>substrate</name>
    </ligand>
</feature>
<dbReference type="GO" id="GO:0006097">
    <property type="term" value="P:glyoxylate cycle"/>
    <property type="evidence" value="ECO:0007669"/>
    <property type="project" value="UniProtKB-KW"/>
</dbReference>
<protein>
    <recommendedName>
        <fullName evidence="9">Isocitrate dehydrogenase [NADP]</fullName>
        <ecNumber evidence="9">1.1.1.42</ecNumber>
    </recommendedName>
    <alternativeName>
        <fullName evidence="9">Oxalosuccinate decarboxylase</fullName>
    </alternativeName>
</protein>
<feature type="binding site" evidence="13">
    <location>
        <position position="162"/>
    </location>
    <ligand>
        <name>NADP(+)</name>
        <dbReference type="ChEBI" id="CHEBI:58349"/>
    </ligand>
</feature>
<feature type="binding site" evidence="13">
    <location>
        <position position="616"/>
    </location>
    <ligand>
        <name>NADP(+)</name>
        <dbReference type="ChEBI" id="CHEBI:58349"/>
    </ligand>
</feature>
<evidence type="ECO:0000256" key="12">
    <source>
        <dbReference type="PIRSR" id="PIRSR009407-3"/>
    </source>
</evidence>
<evidence type="ECO:0000256" key="10">
    <source>
        <dbReference type="PIRSR" id="PIRSR009407-1"/>
    </source>
</evidence>
<feature type="binding site" evidence="13">
    <location>
        <begin position="627"/>
        <end position="629"/>
    </location>
    <ligand>
        <name>NADP(+)</name>
        <dbReference type="ChEBI" id="CHEBI:58349"/>
    </ligand>
</feature>
<evidence type="ECO:0000256" key="8">
    <source>
        <dbReference type="ARBA" id="ARBA00046318"/>
    </source>
</evidence>
<dbReference type="Pfam" id="PF03971">
    <property type="entry name" value="IDH"/>
    <property type="match status" value="1"/>
</dbReference>
<dbReference type="PANTHER" id="PTHR36999">
    <property type="entry name" value="ISOCITRATE DEHYDROGENASE [NADP]"/>
    <property type="match status" value="1"/>
</dbReference>
<feature type="binding site" evidence="13">
    <location>
        <begin position="611"/>
        <end position="612"/>
    </location>
    <ligand>
        <name>NADP(+)</name>
        <dbReference type="ChEBI" id="CHEBI:58349"/>
    </ligand>
</feature>
<comment type="catalytic activity">
    <reaction evidence="7 9">
        <text>D-threo-isocitrate + NADP(+) = 2-oxoglutarate + CO2 + NADPH</text>
        <dbReference type="Rhea" id="RHEA:19629"/>
        <dbReference type="ChEBI" id="CHEBI:15562"/>
        <dbReference type="ChEBI" id="CHEBI:16526"/>
        <dbReference type="ChEBI" id="CHEBI:16810"/>
        <dbReference type="ChEBI" id="CHEBI:57783"/>
        <dbReference type="ChEBI" id="CHEBI:58349"/>
        <dbReference type="EC" id="1.1.1.42"/>
    </reaction>
</comment>
<keyword evidence="1 9" id="KW-0329">Glyoxylate bypass</keyword>
<dbReference type="InterPro" id="IPR004436">
    <property type="entry name" value="Isocitrate_DH_NADP_mono"/>
</dbReference>
<evidence type="ECO:0000313" key="15">
    <source>
        <dbReference type="Proteomes" id="UP000325375"/>
    </source>
</evidence>
<keyword evidence="6 9" id="KW-0560">Oxidoreductase</keyword>
<feature type="binding site" evidence="11">
    <location>
        <position position="172"/>
    </location>
    <ligand>
        <name>D-threo-isocitrate</name>
        <dbReference type="ChEBI" id="CHEBI:15562"/>
    </ligand>
</feature>
<keyword evidence="2 9" id="KW-0816">Tricarboxylic acid cycle</keyword>
<evidence type="ECO:0000256" key="4">
    <source>
        <dbReference type="ARBA" id="ARBA00022842"/>
    </source>
</evidence>
<keyword evidence="4 12" id="KW-0460">Magnesium</keyword>
<feature type="site" description="Critical for catalysis" evidence="10">
    <location>
        <position position="447"/>
    </location>
</feature>
<dbReference type="EC" id="1.1.1.42" evidence="9"/>
<evidence type="ECO:0000256" key="7">
    <source>
        <dbReference type="ARBA" id="ARBA00023554"/>
    </source>
</evidence>
<evidence type="ECO:0000256" key="13">
    <source>
        <dbReference type="PIRSR" id="PIRSR009407-4"/>
    </source>
</evidence>
<keyword evidence="3 12" id="KW-0479">Metal-binding</keyword>
<sequence>MTLNERAYPAPLEFLRTLSKEERVNPNMPTRSKIIYTFTDEAPALATYSLLPIIEAYTASADIAVETRDISLAARILASFPEQLGDKAVADHLAELGDLAVTPEANIIKLPNISASVPQLQAAIKELQAQGYNLPDYPETVTSDADKDAKARYDKIKGSAVNPVLREGNSDRRAPLSVKNYARKHPHKMGAWAKDSKSHVAHMSTGDFYGSEKAALIDAADAVKIELIAKDGTATVLKEKTTVQAGEILDCAVMSKNALRSFIAAEIESAKAQGVLLSVHLKATMMKVSDPIMFGQIVAEFYKDALTKHADVLAQIGFNLNNGIGDLYARIKALPAEQQAQIEADMAAVYAARPSLAMVNSDKGITNLHVPSDVIVDASMPAMIRDSGKMWGTDGQLHDTKAVIPDRCYATIYQAVIEDCKANGAFDPTTMGSVPNVGLMAKKAEEYGSHDKTFQIKADGVVRVTDSKGTLLMEQAVEAGDIFRMCQTKDAPIQDWVKLAVNRARASSTPAIFWLDPMRAHDGVVIEKVQAYLKDHDTAGLDIQIMAPVDAMKFTLQRTRDGKDTISVTGNVLRDYLTDLFPIMELGTSAKMLSIVPLMNGGGLFETGAGGSAPKHVQQLVEENFLRWDSLGEFLALAASLEHLGVNYNNPKALVLSKTLDQATGQFLDNNKSPSRKVGNIDNRGSHFYLAMYWAQALAAQTEDAALQAQFATLAKTLTENEATIVAELNAVQGKPVDIGGYYHANAELISKAMRPSATLNAAIAALV</sequence>
<dbReference type="SUPFAM" id="SSF53659">
    <property type="entry name" value="Isocitrate/Isopropylmalate dehydrogenase-like"/>
    <property type="match status" value="1"/>
</dbReference>
<dbReference type="GO" id="GO:0006099">
    <property type="term" value="P:tricarboxylic acid cycle"/>
    <property type="evidence" value="ECO:0007669"/>
    <property type="project" value="UniProtKB-KW"/>
</dbReference>
<keyword evidence="5 9" id="KW-0521">NADP</keyword>
<evidence type="ECO:0000256" key="3">
    <source>
        <dbReference type="ARBA" id="ARBA00022723"/>
    </source>
</evidence>
<feature type="binding site" evidence="12">
    <location>
        <position position="377"/>
    </location>
    <ligand>
        <name>Mg(2+)</name>
        <dbReference type="ChEBI" id="CHEBI:18420"/>
    </ligand>
</feature>
<name>A0A5E7G4E7_PSEFL</name>
<feature type="binding site" evidence="11">
    <location>
        <position position="574"/>
    </location>
    <ligand>
        <name>D-threo-isocitrate</name>
        <dbReference type="ChEBI" id="CHEBI:15562"/>
    </ligand>
</feature>
<dbReference type="GO" id="GO:0004450">
    <property type="term" value="F:isocitrate dehydrogenase (NADP+) activity"/>
    <property type="evidence" value="ECO:0007669"/>
    <property type="project" value="UniProtKB-EC"/>
</dbReference>
<accession>A0A5E7G4E7</accession>
<gene>
    <name evidence="14" type="primary">icd_1</name>
    <name evidence="14" type="ORF">PS718_03830</name>
</gene>
<evidence type="ECO:0000256" key="1">
    <source>
        <dbReference type="ARBA" id="ARBA00022435"/>
    </source>
</evidence>
<proteinExistence type="inferred from homology"/>
<evidence type="ECO:0000256" key="5">
    <source>
        <dbReference type="ARBA" id="ARBA00022857"/>
    </source>
</evidence>